<feature type="region of interest" description="Disordered" evidence="1">
    <location>
        <begin position="288"/>
        <end position="308"/>
    </location>
</feature>
<sequence>MVTIRKMRQEIRSRKQHGEDISMEQLLHHLRSLGFTEIESKIIVELARHGPAGGYEIAKRLGASRSNVYAAMQRLERQGALLKEPGEPARYKALRPEELTRLISERVESSLAFVEKILPRPDGVQDSFTQSDGDKAVLEQAARQLAGARQEIVVDLWREEAALLQKELAAAESRGVRVLWACESSEQGISRTLAWPGWKGTQERKRGGRKFSLVVDRAWCMIGMRGGELDTSALVTTHPVMVELLLSQFSQELVLFELEQDMGKELEERYGAHFDVIQKEYLSPESEDELGIEAMKGNDRPASQKETG</sequence>
<dbReference type="PANTHER" id="PTHR34293">
    <property type="entry name" value="HTH-TYPE TRANSCRIPTIONAL REGULATOR TRMBL2"/>
    <property type="match status" value="1"/>
</dbReference>
<dbReference type="EMBL" id="CP040396">
    <property type="protein sequence ID" value="QCT01249.1"/>
    <property type="molecule type" value="Genomic_DNA"/>
</dbReference>
<gene>
    <name evidence="3" type="ORF">E6C60_0526</name>
</gene>
<dbReference type="Pfam" id="PF01978">
    <property type="entry name" value="TrmB"/>
    <property type="match status" value="1"/>
</dbReference>
<keyword evidence="4" id="KW-1185">Reference proteome</keyword>
<dbReference type="PANTHER" id="PTHR34293:SF1">
    <property type="entry name" value="HTH-TYPE TRANSCRIPTIONAL REGULATOR TRMBL2"/>
    <property type="match status" value="1"/>
</dbReference>
<evidence type="ECO:0000313" key="3">
    <source>
        <dbReference type="EMBL" id="QCT01249.1"/>
    </source>
</evidence>
<dbReference type="InterPro" id="IPR036390">
    <property type="entry name" value="WH_DNA-bd_sf"/>
</dbReference>
<dbReference type="SUPFAM" id="SSF46785">
    <property type="entry name" value="Winged helix' DNA-binding domain"/>
    <property type="match status" value="1"/>
</dbReference>
<proteinExistence type="predicted"/>
<reference evidence="3 4" key="1">
    <citation type="submission" date="2019-05" db="EMBL/GenBank/DDBJ databases">
        <authorList>
            <person name="Chen C."/>
        </authorList>
    </citation>
    <scope>NUCLEOTIDE SEQUENCE [LARGE SCALE GENOMIC DNA]</scope>
    <source>
        <strain evidence="3 4">HB172198</strain>
    </source>
</reference>
<evidence type="ECO:0000313" key="4">
    <source>
        <dbReference type="Proteomes" id="UP000300879"/>
    </source>
</evidence>
<accession>A0A4P8XM08</accession>
<dbReference type="Gene3D" id="1.10.10.10">
    <property type="entry name" value="Winged helix-like DNA-binding domain superfamily/Winged helix DNA-binding domain"/>
    <property type="match status" value="1"/>
</dbReference>
<organism evidence="3 4">
    <name type="scientific">Paenibacillus algicola</name>
    <dbReference type="NCBI Taxonomy" id="2565926"/>
    <lineage>
        <taxon>Bacteria</taxon>
        <taxon>Bacillati</taxon>
        <taxon>Bacillota</taxon>
        <taxon>Bacilli</taxon>
        <taxon>Bacillales</taxon>
        <taxon>Paenibacillaceae</taxon>
        <taxon>Paenibacillus</taxon>
    </lineage>
</organism>
<dbReference type="KEGG" id="palo:E6C60_0526"/>
<dbReference type="InterPro" id="IPR036388">
    <property type="entry name" value="WH-like_DNA-bd_sf"/>
</dbReference>
<dbReference type="CDD" id="cd09124">
    <property type="entry name" value="PLDc_like_TrmB_middle"/>
    <property type="match status" value="1"/>
</dbReference>
<dbReference type="InterPro" id="IPR002831">
    <property type="entry name" value="Tscrpt_reg_TrmB_N"/>
</dbReference>
<dbReference type="InterPro" id="IPR051797">
    <property type="entry name" value="TrmB-like"/>
</dbReference>
<feature type="compositionally biased region" description="Basic and acidic residues" evidence="1">
    <location>
        <begin position="296"/>
        <end position="308"/>
    </location>
</feature>
<dbReference type="AlphaFoldDB" id="A0A4P8XM08"/>
<name>A0A4P8XM08_9BACL</name>
<evidence type="ECO:0000256" key="1">
    <source>
        <dbReference type="SAM" id="MobiDB-lite"/>
    </source>
</evidence>
<evidence type="ECO:0000259" key="2">
    <source>
        <dbReference type="Pfam" id="PF01978"/>
    </source>
</evidence>
<feature type="domain" description="Transcription regulator TrmB N-terminal" evidence="2">
    <location>
        <begin position="30"/>
        <end position="97"/>
    </location>
</feature>
<dbReference type="Proteomes" id="UP000300879">
    <property type="component" value="Chromosome"/>
</dbReference>
<protein>
    <submittedName>
        <fullName evidence="3">Transcriptional regulator, TrmB</fullName>
    </submittedName>
</protein>